<feature type="transmembrane region" description="Helical" evidence="1">
    <location>
        <begin position="6"/>
        <end position="27"/>
    </location>
</feature>
<organism evidence="2">
    <name type="scientific">Anguilla anguilla</name>
    <name type="common">European freshwater eel</name>
    <name type="synonym">Muraena anguilla</name>
    <dbReference type="NCBI Taxonomy" id="7936"/>
    <lineage>
        <taxon>Eukaryota</taxon>
        <taxon>Metazoa</taxon>
        <taxon>Chordata</taxon>
        <taxon>Craniata</taxon>
        <taxon>Vertebrata</taxon>
        <taxon>Euteleostomi</taxon>
        <taxon>Actinopterygii</taxon>
        <taxon>Neopterygii</taxon>
        <taxon>Teleostei</taxon>
        <taxon>Anguilliformes</taxon>
        <taxon>Anguillidae</taxon>
        <taxon>Anguilla</taxon>
    </lineage>
</organism>
<accession>A0A0E9R2D9</accession>
<reference evidence="2" key="2">
    <citation type="journal article" date="2015" name="Fish Shellfish Immunol.">
        <title>Early steps in the European eel (Anguilla anguilla)-Vibrio vulnificus interaction in the gills: Role of the RtxA13 toxin.</title>
        <authorList>
            <person name="Callol A."/>
            <person name="Pajuelo D."/>
            <person name="Ebbesson L."/>
            <person name="Teles M."/>
            <person name="MacKenzie S."/>
            <person name="Amaro C."/>
        </authorList>
    </citation>
    <scope>NUCLEOTIDE SEQUENCE</scope>
</reference>
<protein>
    <submittedName>
        <fullName evidence="2">Uncharacterized protein</fullName>
    </submittedName>
</protein>
<evidence type="ECO:0000256" key="1">
    <source>
        <dbReference type="SAM" id="Phobius"/>
    </source>
</evidence>
<dbReference type="AlphaFoldDB" id="A0A0E9R2D9"/>
<proteinExistence type="predicted"/>
<keyword evidence="1" id="KW-1133">Transmembrane helix</keyword>
<evidence type="ECO:0000313" key="2">
    <source>
        <dbReference type="EMBL" id="JAH23264.1"/>
    </source>
</evidence>
<keyword evidence="1" id="KW-0472">Membrane</keyword>
<keyword evidence="1" id="KW-0812">Transmembrane</keyword>
<sequence length="33" mass="4103">MRKLSSVLFFTFFYFFTLSIFCCFCMVKENWSE</sequence>
<reference evidence="2" key="1">
    <citation type="submission" date="2014-11" db="EMBL/GenBank/DDBJ databases">
        <authorList>
            <person name="Amaro Gonzalez C."/>
        </authorList>
    </citation>
    <scope>NUCLEOTIDE SEQUENCE</scope>
</reference>
<name>A0A0E9R2D9_ANGAN</name>
<dbReference type="EMBL" id="GBXM01085313">
    <property type="protein sequence ID" value="JAH23264.1"/>
    <property type="molecule type" value="Transcribed_RNA"/>
</dbReference>